<keyword evidence="11" id="KW-1185">Reference proteome</keyword>
<dbReference type="CDD" id="cd13170">
    <property type="entry name" value="RanBD_NUP50"/>
    <property type="match status" value="1"/>
</dbReference>
<dbReference type="PRINTS" id="PR01217">
    <property type="entry name" value="PRICHEXTENSN"/>
</dbReference>
<feature type="compositionally biased region" description="Low complexity" evidence="8">
    <location>
        <begin position="536"/>
        <end position="551"/>
    </location>
</feature>
<dbReference type="InterPro" id="IPR000156">
    <property type="entry name" value="Ran_bind_dom"/>
</dbReference>
<evidence type="ECO:0000256" key="6">
    <source>
        <dbReference type="ARBA" id="ARBA00023132"/>
    </source>
</evidence>
<proteinExistence type="predicted"/>
<feature type="compositionally biased region" description="Polar residues" evidence="8">
    <location>
        <begin position="915"/>
        <end position="929"/>
    </location>
</feature>
<feature type="compositionally biased region" description="Polar residues" evidence="8">
    <location>
        <begin position="476"/>
        <end position="505"/>
    </location>
</feature>
<dbReference type="RefSeq" id="XP_056486872.1">
    <property type="nucleotide sequence ID" value="XM_056631321.1"/>
</dbReference>
<feature type="region of interest" description="Disordered" evidence="8">
    <location>
        <begin position="1051"/>
        <end position="1127"/>
    </location>
</feature>
<feature type="compositionally biased region" description="Low complexity" evidence="8">
    <location>
        <begin position="160"/>
        <end position="175"/>
    </location>
</feature>
<dbReference type="Gene3D" id="2.30.29.30">
    <property type="entry name" value="Pleckstrin-homology domain (PH domain)/Phosphotyrosine-binding domain (PTB)"/>
    <property type="match status" value="1"/>
</dbReference>
<feature type="compositionally biased region" description="Low complexity" evidence="8">
    <location>
        <begin position="370"/>
        <end position="386"/>
    </location>
</feature>
<evidence type="ECO:0000313" key="11">
    <source>
        <dbReference type="Proteomes" id="UP001147747"/>
    </source>
</evidence>
<dbReference type="InterPro" id="IPR015007">
    <property type="entry name" value="NUP2/50/61"/>
</dbReference>
<feature type="compositionally biased region" description="Basic and acidic residues" evidence="8">
    <location>
        <begin position="843"/>
        <end position="862"/>
    </location>
</feature>
<feature type="compositionally biased region" description="Acidic residues" evidence="8">
    <location>
        <begin position="833"/>
        <end position="842"/>
    </location>
</feature>
<dbReference type="Proteomes" id="UP001147747">
    <property type="component" value="Unassembled WGS sequence"/>
</dbReference>
<evidence type="ECO:0000256" key="2">
    <source>
        <dbReference type="ARBA" id="ARBA00022448"/>
    </source>
</evidence>
<dbReference type="PANTHER" id="PTHR38697:SF1">
    <property type="entry name" value="NUCLEAR PORE COMPLEX PROTEIN SIMILAR TO S. CEREVISIAE NUP2 (EUROFUNG)"/>
    <property type="match status" value="1"/>
</dbReference>
<dbReference type="PROSITE" id="PS50196">
    <property type="entry name" value="RANBD1"/>
    <property type="match status" value="1"/>
</dbReference>
<name>A0A9W9VXH8_9EURO</name>
<comment type="subcellular location">
    <subcellularLocation>
        <location evidence="1">Nucleus</location>
        <location evidence="1">Nuclear pore complex</location>
    </subcellularLocation>
</comment>
<reference evidence="10" key="2">
    <citation type="journal article" date="2023" name="IMA Fungus">
        <title>Comparative genomic study of the Penicillium genus elucidates a diverse pangenome and 15 lateral gene transfer events.</title>
        <authorList>
            <person name="Petersen C."/>
            <person name="Sorensen T."/>
            <person name="Nielsen M.R."/>
            <person name="Sondergaard T.E."/>
            <person name="Sorensen J.L."/>
            <person name="Fitzpatrick D.A."/>
            <person name="Frisvad J.C."/>
            <person name="Nielsen K.L."/>
        </authorList>
    </citation>
    <scope>NUCLEOTIDE SEQUENCE</scope>
    <source>
        <strain evidence="10">IBT 29677</strain>
    </source>
</reference>
<evidence type="ECO:0000256" key="7">
    <source>
        <dbReference type="ARBA" id="ARBA00023242"/>
    </source>
</evidence>
<feature type="compositionally biased region" description="Polar residues" evidence="8">
    <location>
        <begin position="177"/>
        <end position="208"/>
    </location>
</feature>
<feature type="compositionally biased region" description="Low complexity" evidence="8">
    <location>
        <begin position="216"/>
        <end position="226"/>
    </location>
</feature>
<reference evidence="10" key="1">
    <citation type="submission" date="2022-12" db="EMBL/GenBank/DDBJ databases">
        <authorList>
            <person name="Petersen C."/>
        </authorList>
    </citation>
    <scope>NUCLEOTIDE SEQUENCE</scope>
    <source>
        <strain evidence="10">IBT 29677</strain>
    </source>
</reference>
<sequence length="1238" mass="127073">MSSTPNEAPQRATAAQLASRKIKDIRRRPRGTTPTGGAGADQQPSNAFGGLSTPSFSNPAPSFGAPPAQSGGFTFGQTQSQSFPGASSGPSQPSQGSASPFSFGGGGGGGAAQTGFNFGNSSGGFGSSTFNNPFASDASKAAPTPTTQSASFTGFNFGNQTTSQPAQPSQPAFSFGAPQTATPSMGSGMFGQSNAMNSASTPADSMQMSPDAKPKTSTTTQSSFQSRNLFGESAPNLFSPKPDTQAGNPFSNLNGTSTADKPASDKAEGFAAKPAFAGQSTPASNQAPQFGNLFGAPATAAKPSESEKPASTNMFGAGSTQSAFPGLSSTKPATEQATQNNIFAPKSTSEQKTDSPADANPFKNLFGAGSATPQTSAPPAQASPAQNLFAPKPASEDPPRKPAEAQPFKNLFGGAATSSTPKPAEPSASTNLFSPKPADATLSKSLFGAPAGTPKPFEAPKEQPTPAQNLFAPKPTSDQPATNNLFASKPATDQASEKPPNSNPFGSLLGASAPKPNSSEPEPAKPQSTPTPNLFASSPAKAQASTTSAKSLGGLFGAKPDTTAQAAAPPTPVFSNAKPTTAPPIPKSGLADSVDKSNSELVKKLRILDTIFKEELSTYQPGVDGFDRLIMHYLAVRHSIGAPVGIKNDWKNFGTTPVPNGQVAKSSVKRVNDSTTSSVFAQSFSSPAKAIDPVNAAVKKPDNPFAKLNTADAGYSSKPAENPFAKIPTSATSATSESAPMAAENPFAKIPTTTQTSTPSAPTVKKSDTPAAPKLAGNMFAGAQSANTNGSAAPLSMPKFGNTTGGVDFMAQFKKKAEETAAKEKAKRKAEDFDSDEDDEEEWERRDAEQQREKRAKLEGASKKKAVFVPGKGFSFVDADEEPQEDSSKKLALPAPSPAPSSSSIFDSSSLPVPASQNIFGRISSTTPQPADDGNDSDASSEAKPRSPKRRVSGDGNDEDDDSDAAGHKSKRTKATENGDTSKSSLDTPLPAPTAAASRSLFDRIESPTPSIASPKPASGGINFGASTPSNSTNPFASLGAKSQTSQLFGASFGTGSSLPASTTSPAPADNTWKPSTPIKFATDTNSTSALASTEASAQTSGAENATSGAATPDEEGGAPGSIFDMSSANAGEEEETVVFECRARAFKLTTGWVSQGTGVVRLLKHPGTGRARVVLRADPGGNIILNTLLKKELDYARTSNSMQFMVPQADGKPEQWAVRVKAESIEALNEHFQAIKN</sequence>
<feature type="compositionally biased region" description="Low complexity" evidence="8">
    <location>
        <begin position="985"/>
        <end position="1000"/>
    </location>
</feature>
<feature type="compositionally biased region" description="Polar residues" evidence="8">
    <location>
        <begin position="309"/>
        <end position="348"/>
    </location>
</feature>
<feature type="compositionally biased region" description="Polar residues" evidence="8">
    <location>
        <begin position="515"/>
        <end position="535"/>
    </location>
</feature>
<feature type="compositionally biased region" description="Low complexity" evidence="8">
    <location>
        <begin position="80"/>
        <end position="102"/>
    </location>
</feature>
<keyword evidence="3" id="KW-0509">mRNA transport</keyword>
<dbReference type="OrthoDB" id="185618at2759"/>
<keyword evidence="7" id="KW-0539">Nucleus</keyword>
<dbReference type="GO" id="GO:0005643">
    <property type="term" value="C:nuclear pore"/>
    <property type="evidence" value="ECO:0007669"/>
    <property type="project" value="UniProtKB-SubCell"/>
</dbReference>
<keyword evidence="2" id="KW-0813">Transport</keyword>
<feature type="compositionally biased region" description="Basic and acidic residues" evidence="8">
    <location>
        <begin position="394"/>
        <end position="403"/>
    </location>
</feature>
<evidence type="ECO:0000313" key="10">
    <source>
        <dbReference type="EMBL" id="KAJ5391194.1"/>
    </source>
</evidence>
<dbReference type="GeneID" id="81370301"/>
<organism evidence="10 11">
    <name type="scientific">Penicillium cosmopolitanum</name>
    <dbReference type="NCBI Taxonomy" id="1131564"/>
    <lineage>
        <taxon>Eukaryota</taxon>
        <taxon>Fungi</taxon>
        <taxon>Dikarya</taxon>
        <taxon>Ascomycota</taxon>
        <taxon>Pezizomycotina</taxon>
        <taxon>Eurotiomycetes</taxon>
        <taxon>Eurotiomycetidae</taxon>
        <taxon>Eurotiales</taxon>
        <taxon>Aspergillaceae</taxon>
        <taxon>Penicillium</taxon>
    </lineage>
</organism>
<evidence type="ECO:0000256" key="1">
    <source>
        <dbReference type="ARBA" id="ARBA00004567"/>
    </source>
</evidence>
<feature type="compositionally biased region" description="Polar residues" evidence="8">
    <location>
        <begin position="144"/>
        <end position="159"/>
    </location>
</feature>
<feature type="compositionally biased region" description="Polar residues" evidence="8">
    <location>
        <begin position="278"/>
        <end position="289"/>
    </location>
</feature>
<feature type="compositionally biased region" description="Polar residues" evidence="8">
    <location>
        <begin position="42"/>
        <end position="60"/>
    </location>
</feature>
<feature type="region of interest" description="Disordered" evidence="8">
    <location>
        <begin position="1"/>
        <end position="596"/>
    </location>
</feature>
<feature type="domain" description="RanBD1" evidence="9">
    <location>
        <begin position="1125"/>
        <end position="1226"/>
    </location>
</feature>
<dbReference type="GO" id="GO:0015031">
    <property type="term" value="P:protein transport"/>
    <property type="evidence" value="ECO:0007669"/>
    <property type="project" value="UniProtKB-KW"/>
</dbReference>
<dbReference type="InterPro" id="IPR011993">
    <property type="entry name" value="PH-like_dom_sf"/>
</dbReference>
<comment type="caution">
    <text evidence="10">The sequence shown here is derived from an EMBL/GenBank/DDBJ whole genome shotgun (WGS) entry which is preliminary data.</text>
</comment>
<feature type="compositionally biased region" description="Low complexity" evidence="8">
    <location>
        <begin position="1085"/>
        <end position="1101"/>
    </location>
</feature>
<keyword evidence="5" id="KW-0811">Translocation</keyword>
<dbReference type="GO" id="GO:0051028">
    <property type="term" value="P:mRNA transport"/>
    <property type="evidence" value="ECO:0007669"/>
    <property type="project" value="UniProtKB-KW"/>
</dbReference>
<feature type="compositionally biased region" description="Low complexity" evidence="8">
    <location>
        <begin position="890"/>
        <end position="914"/>
    </location>
</feature>
<dbReference type="SUPFAM" id="SSF50729">
    <property type="entry name" value="PH domain-like"/>
    <property type="match status" value="1"/>
</dbReference>
<dbReference type="EMBL" id="JAPZBU010000008">
    <property type="protein sequence ID" value="KAJ5391194.1"/>
    <property type="molecule type" value="Genomic_DNA"/>
</dbReference>
<dbReference type="SMART" id="SM00160">
    <property type="entry name" value="RanBD"/>
    <property type="match status" value="1"/>
</dbReference>
<keyword evidence="4" id="KW-0653">Protein transport</keyword>
<evidence type="ECO:0000259" key="9">
    <source>
        <dbReference type="PROSITE" id="PS50196"/>
    </source>
</evidence>
<feature type="compositionally biased region" description="Low complexity" evidence="8">
    <location>
        <begin position="751"/>
        <end position="763"/>
    </location>
</feature>
<feature type="region of interest" description="Disordered" evidence="8">
    <location>
        <begin position="750"/>
        <end position="775"/>
    </location>
</feature>
<keyword evidence="6" id="KW-0906">Nuclear pore complex</keyword>
<dbReference type="InterPro" id="IPR053074">
    <property type="entry name" value="NPC_Nucleoporin"/>
</dbReference>
<accession>A0A9W9VXH8</accession>
<gene>
    <name evidence="10" type="ORF">N7509_006684</name>
</gene>
<feature type="compositionally biased region" description="Gly residues" evidence="8">
    <location>
        <begin position="103"/>
        <end position="112"/>
    </location>
</feature>
<evidence type="ECO:0000256" key="8">
    <source>
        <dbReference type="SAM" id="MobiDB-lite"/>
    </source>
</evidence>
<protein>
    <recommendedName>
        <fullName evidence="9">RanBD1 domain-containing protein</fullName>
    </recommendedName>
</protein>
<feature type="compositionally biased region" description="Polar residues" evidence="8">
    <location>
        <begin position="416"/>
        <end position="433"/>
    </location>
</feature>
<feature type="compositionally biased region" description="Basic and acidic residues" evidence="8">
    <location>
        <begin position="816"/>
        <end position="832"/>
    </location>
</feature>
<feature type="compositionally biased region" description="Polar residues" evidence="8">
    <location>
        <begin position="1025"/>
        <end position="1039"/>
    </location>
</feature>
<feature type="compositionally biased region" description="Polar residues" evidence="8">
    <location>
        <begin position="245"/>
        <end position="259"/>
    </location>
</feature>
<feature type="region of interest" description="Disordered" evidence="8">
    <location>
        <begin position="816"/>
        <end position="1039"/>
    </location>
</feature>
<dbReference type="Pfam" id="PF08911">
    <property type="entry name" value="NUP50"/>
    <property type="match status" value="1"/>
</dbReference>
<dbReference type="Pfam" id="PF00638">
    <property type="entry name" value="Ran_BP1"/>
    <property type="match status" value="1"/>
</dbReference>
<feature type="compositionally biased region" description="Low complexity" evidence="8">
    <location>
        <begin position="1054"/>
        <end position="1069"/>
    </location>
</feature>
<evidence type="ECO:0000256" key="5">
    <source>
        <dbReference type="ARBA" id="ARBA00023010"/>
    </source>
</evidence>
<dbReference type="PANTHER" id="PTHR38697">
    <property type="entry name" value="NUCLEAR PORE COMPLEX PROTEIN SIMILAR TO S. CEREVISIAE NUP2 (EUROFUNG)"/>
    <property type="match status" value="1"/>
</dbReference>
<evidence type="ECO:0000256" key="3">
    <source>
        <dbReference type="ARBA" id="ARBA00022816"/>
    </source>
</evidence>
<dbReference type="AlphaFoldDB" id="A0A9W9VXH8"/>
<evidence type="ECO:0000256" key="4">
    <source>
        <dbReference type="ARBA" id="ARBA00022927"/>
    </source>
</evidence>